<name>A0A3A8JXS4_9BACT</name>
<reference evidence="3" key="1">
    <citation type="submission" date="2018-09" db="EMBL/GenBank/DDBJ databases">
        <authorList>
            <person name="Livingstone P.G."/>
            <person name="Whitworth D.E."/>
        </authorList>
    </citation>
    <scope>NUCLEOTIDE SEQUENCE [LARGE SCALE GENOMIC DNA]</scope>
    <source>
        <strain evidence="3">CA043D</strain>
    </source>
</reference>
<dbReference type="RefSeq" id="WP_120604646.1">
    <property type="nucleotide sequence ID" value="NZ_JABFJX010000118.1"/>
</dbReference>
<sequence length="66" mass="7650">MDGWMRRSYRWLRRPRSRGQAAAEFTLLLMALLFGTLAITTFAPDMFAAMTIYVRGYYCVLGYPFG</sequence>
<evidence type="ECO:0000256" key="1">
    <source>
        <dbReference type="SAM" id="Phobius"/>
    </source>
</evidence>
<feature type="transmembrane region" description="Helical" evidence="1">
    <location>
        <begin position="21"/>
        <end position="40"/>
    </location>
</feature>
<dbReference type="EMBL" id="RAWE01000087">
    <property type="protein sequence ID" value="RKH00723.1"/>
    <property type="molecule type" value="Genomic_DNA"/>
</dbReference>
<organism evidence="2 3">
    <name type="scientific">Corallococcus carmarthensis</name>
    <dbReference type="NCBI Taxonomy" id="2316728"/>
    <lineage>
        <taxon>Bacteria</taxon>
        <taxon>Pseudomonadati</taxon>
        <taxon>Myxococcota</taxon>
        <taxon>Myxococcia</taxon>
        <taxon>Myxococcales</taxon>
        <taxon>Cystobacterineae</taxon>
        <taxon>Myxococcaceae</taxon>
        <taxon>Corallococcus</taxon>
    </lineage>
</organism>
<evidence type="ECO:0000313" key="3">
    <source>
        <dbReference type="Proteomes" id="UP000268313"/>
    </source>
</evidence>
<dbReference type="AlphaFoldDB" id="A0A3A8JXS4"/>
<proteinExistence type="predicted"/>
<gene>
    <name evidence="2" type="ORF">D7X32_22625</name>
</gene>
<keyword evidence="1" id="KW-0472">Membrane</keyword>
<keyword evidence="3" id="KW-1185">Reference proteome</keyword>
<comment type="caution">
    <text evidence="2">The sequence shown here is derived from an EMBL/GenBank/DDBJ whole genome shotgun (WGS) entry which is preliminary data.</text>
</comment>
<accession>A0A3A8JXS4</accession>
<dbReference type="Proteomes" id="UP000268313">
    <property type="component" value="Unassembled WGS sequence"/>
</dbReference>
<evidence type="ECO:0000313" key="2">
    <source>
        <dbReference type="EMBL" id="RKH00723.1"/>
    </source>
</evidence>
<keyword evidence="1" id="KW-1133">Transmembrane helix</keyword>
<keyword evidence="1" id="KW-0812">Transmembrane</keyword>
<protein>
    <submittedName>
        <fullName evidence="2">Uncharacterized protein</fullName>
    </submittedName>
</protein>